<dbReference type="Pfam" id="PF01083">
    <property type="entry name" value="Cutinase"/>
    <property type="match status" value="1"/>
</dbReference>
<keyword evidence="3" id="KW-0378">Hydrolase</keyword>
<dbReference type="PANTHER" id="PTHR33630:SF9">
    <property type="entry name" value="CUTINASE 4"/>
    <property type="match status" value="1"/>
</dbReference>
<name>A0A3G6J879_9CORY</name>
<evidence type="ECO:0000256" key="4">
    <source>
        <dbReference type="ARBA" id="ARBA00023157"/>
    </source>
</evidence>
<dbReference type="EMBL" id="CP033896">
    <property type="protein sequence ID" value="AZA14109.1"/>
    <property type="molecule type" value="Genomic_DNA"/>
</dbReference>
<evidence type="ECO:0000313" key="6">
    <source>
        <dbReference type="EMBL" id="AZA14109.1"/>
    </source>
</evidence>
<reference evidence="6 7" key="1">
    <citation type="submission" date="2018-11" db="EMBL/GenBank/DDBJ databases">
        <authorList>
            <person name="Kleinhagauer T."/>
            <person name="Glaeser S.P."/>
            <person name="Spergser J."/>
            <person name="Ruckert C."/>
            <person name="Kaempfer P."/>
            <person name="Busse H.-J."/>
        </authorList>
    </citation>
    <scope>NUCLEOTIDE SEQUENCE [LARGE SCALE GENOMIC DNA]</scope>
    <source>
        <strain evidence="6 7">200CH</strain>
    </source>
</reference>
<evidence type="ECO:0000313" key="7">
    <source>
        <dbReference type="Proteomes" id="UP000269019"/>
    </source>
</evidence>
<evidence type="ECO:0000256" key="5">
    <source>
        <dbReference type="SAM" id="SignalP"/>
    </source>
</evidence>
<proteinExistence type="inferred from homology"/>
<dbReference type="RefSeq" id="WP_123929070.1">
    <property type="nucleotide sequence ID" value="NZ_CP033896.1"/>
</dbReference>
<dbReference type="KEGG" id="ccho:CCHOA_08600"/>
<dbReference type="Gene3D" id="3.40.50.1820">
    <property type="entry name" value="alpha/beta hydrolase"/>
    <property type="match status" value="1"/>
</dbReference>
<comment type="similarity">
    <text evidence="1">Belongs to the cutinase family.</text>
</comment>
<keyword evidence="7" id="KW-1185">Reference proteome</keyword>
<keyword evidence="2" id="KW-0719">Serine esterase</keyword>
<dbReference type="GO" id="GO:0052689">
    <property type="term" value="F:carboxylic ester hydrolase activity"/>
    <property type="evidence" value="ECO:0007669"/>
    <property type="project" value="UniProtKB-KW"/>
</dbReference>
<dbReference type="SMART" id="SM01110">
    <property type="entry name" value="Cutinase"/>
    <property type="match status" value="1"/>
</dbReference>
<sequence precursor="true">MSLKQKLVALAAGIASVTTLTTAPAVAQPVTCPAAVIIAARGSGEPQAASLTFPIGRATTTGWEGGMIQRMLEQVDLRDTLVLGLDDNDYQASQVGIGSGTDVYESAVNGARSVVSRAKQFEDTTGCRPAYVVMGYSQGAAVVHLAELPMALSRRLVGSVYLGDPFLAPNDWARVGATWPTRGMVYNPVGGLDSTKLYRAEQTVNFCIPRDPVCDWPGNVESAQHDYDNHVRYFRLDGRDTAAEQETIARINAMLNTARQRRNAGTYDQSVTPREWAFISNR</sequence>
<evidence type="ECO:0000256" key="1">
    <source>
        <dbReference type="ARBA" id="ARBA00007534"/>
    </source>
</evidence>
<dbReference type="Proteomes" id="UP000269019">
    <property type="component" value="Chromosome"/>
</dbReference>
<organism evidence="6 7">
    <name type="scientific">Corynebacterium choanae</name>
    <dbReference type="NCBI Taxonomy" id="1862358"/>
    <lineage>
        <taxon>Bacteria</taxon>
        <taxon>Bacillati</taxon>
        <taxon>Actinomycetota</taxon>
        <taxon>Actinomycetes</taxon>
        <taxon>Mycobacteriales</taxon>
        <taxon>Corynebacteriaceae</taxon>
        <taxon>Corynebacterium</taxon>
    </lineage>
</organism>
<feature type="chain" id="PRO_5018008905" evidence="5">
    <location>
        <begin position="28"/>
        <end position="282"/>
    </location>
</feature>
<dbReference type="AlphaFoldDB" id="A0A3G6J879"/>
<dbReference type="SUPFAM" id="SSF53474">
    <property type="entry name" value="alpha/beta-Hydrolases"/>
    <property type="match status" value="1"/>
</dbReference>
<dbReference type="PANTHER" id="PTHR33630">
    <property type="entry name" value="CUTINASE RV1984C-RELATED-RELATED"/>
    <property type="match status" value="1"/>
</dbReference>
<dbReference type="OrthoDB" id="4457739at2"/>
<keyword evidence="4" id="KW-1015">Disulfide bond</keyword>
<protein>
    <submittedName>
        <fullName evidence="6">Cutinase</fullName>
    </submittedName>
</protein>
<gene>
    <name evidence="6" type="ORF">CCHOA_08600</name>
</gene>
<accession>A0A3G6J879</accession>
<dbReference type="InterPro" id="IPR000675">
    <property type="entry name" value="Cutinase/axe"/>
</dbReference>
<evidence type="ECO:0000256" key="2">
    <source>
        <dbReference type="ARBA" id="ARBA00022487"/>
    </source>
</evidence>
<feature type="signal peptide" evidence="5">
    <location>
        <begin position="1"/>
        <end position="27"/>
    </location>
</feature>
<evidence type="ECO:0000256" key="3">
    <source>
        <dbReference type="ARBA" id="ARBA00022801"/>
    </source>
</evidence>
<keyword evidence="5" id="KW-0732">Signal</keyword>
<dbReference type="InterPro" id="IPR029058">
    <property type="entry name" value="AB_hydrolase_fold"/>
</dbReference>